<dbReference type="GO" id="GO:0046872">
    <property type="term" value="F:metal ion binding"/>
    <property type="evidence" value="ECO:0007669"/>
    <property type="project" value="UniProtKB-KW"/>
</dbReference>
<dbReference type="PANTHER" id="PTHR43409">
    <property type="entry name" value="ANAEROBIC MAGNESIUM-PROTOPORPHYRIN IX MONOMETHYL ESTER CYCLASE-RELATED"/>
    <property type="match status" value="1"/>
</dbReference>
<evidence type="ECO:0000256" key="2">
    <source>
        <dbReference type="ARBA" id="ARBA00022603"/>
    </source>
</evidence>
<dbReference type="SUPFAM" id="SSF102114">
    <property type="entry name" value="Radical SAM enzymes"/>
    <property type="match status" value="1"/>
</dbReference>
<dbReference type="RefSeq" id="WP_005374269.1">
    <property type="nucleotide sequence ID" value="NZ_CM001475.1"/>
</dbReference>
<feature type="domain" description="B12-binding" evidence="8">
    <location>
        <begin position="8"/>
        <end position="141"/>
    </location>
</feature>
<keyword evidence="4" id="KW-0949">S-adenosyl-L-methionine</keyword>
<name>H8GRF7_METAL</name>
<dbReference type="InterPro" id="IPR051198">
    <property type="entry name" value="BchE-like"/>
</dbReference>
<proteinExistence type="predicted"/>
<evidence type="ECO:0000313" key="10">
    <source>
        <dbReference type="EMBL" id="EIC31136.1"/>
    </source>
</evidence>
<evidence type="ECO:0000256" key="4">
    <source>
        <dbReference type="ARBA" id="ARBA00022691"/>
    </source>
</evidence>
<dbReference type="PANTHER" id="PTHR43409:SF7">
    <property type="entry name" value="BLL1977 PROTEIN"/>
    <property type="match status" value="1"/>
</dbReference>
<dbReference type="SFLD" id="SFLDG01082">
    <property type="entry name" value="B12-binding_domain_containing"/>
    <property type="match status" value="1"/>
</dbReference>
<dbReference type="SFLD" id="SFLDS00029">
    <property type="entry name" value="Radical_SAM"/>
    <property type="match status" value="1"/>
</dbReference>
<dbReference type="SUPFAM" id="SSF52242">
    <property type="entry name" value="Cobalamin (vitamin B12)-binding domain"/>
    <property type="match status" value="1"/>
</dbReference>
<feature type="domain" description="Radical SAM core" evidence="9">
    <location>
        <begin position="182"/>
        <end position="396"/>
    </location>
</feature>
<keyword evidence="2" id="KW-0489">Methyltransferase</keyword>
<dbReference type="AlphaFoldDB" id="H8GRF7"/>
<dbReference type="eggNOG" id="COG1032">
    <property type="taxonomic scope" value="Bacteria"/>
</dbReference>
<dbReference type="NCBIfam" id="TIGR04367">
    <property type="entry name" value="HpnR_B12_rSAM"/>
    <property type="match status" value="1"/>
</dbReference>
<dbReference type="SFLD" id="SFLDG01123">
    <property type="entry name" value="methyltransferase_(Class_B)"/>
    <property type="match status" value="1"/>
</dbReference>
<evidence type="ECO:0000313" key="11">
    <source>
        <dbReference type="Proteomes" id="UP000005090"/>
    </source>
</evidence>
<keyword evidence="5" id="KW-0479">Metal-binding</keyword>
<evidence type="ECO:0000256" key="6">
    <source>
        <dbReference type="ARBA" id="ARBA00023004"/>
    </source>
</evidence>
<keyword evidence="3" id="KW-0808">Transferase</keyword>
<dbReference type="GO" id="GO:0003824">
    <property type="term" value="F:catalytic activity"/>
    <property type="evidence" value="ECO:0007669"/>
    <property type="project" value="InterPro"/>
</dbReference>
<dbReference type="Gene3D" id="3.40.50.280">
    <property type="entry name" value="Cobalamin-binding domain"/>
    <property type="match status" value="1"/>
</dbReference>
<reference evidence="10 11" key="1">
    <citation type="journal article" date="2013" name="Genome Announc.">
        <title>Genome Sequence of the Obligate Gammaproteobacterial Methanotroph Methylomicrobium album Strain BG8.</title>
        <authorList>
            <person name="Kits K.D."/>
            <person name="Kalyuzhnaya M.G."/>
            <person name="Klotz M.G."/>
            <person name="Jetten M.S."/>
            <person name="Op den Camp H.J."/>
            <person name="Vuilleumier S."/>
            <person name="Bringel F."/>
            <person name="Dispirito A.A."/>
            <person name="Murrell J.C."/>
            <person name="Bruce D."/>
            <person name="Cheng J.F."/>
            <person name="Copeland A."/>
            <person name="Goodwin L."/>
            <person name="Hauser L."/>
            <person name="Lajus A."/>
            <person name="Land M.L."/>
            <person name="Lapidus A."/>
            <person name="Lucas S."/>
            <person name="Medigue C."/>
            <person name="Pitluck S."/>
            <person name="Woyke T."/>
            <person name="Zeytun A."/>
            <person name="Stein L.Y."/>
        </authorList>
    </citation>
    <scope>NUCLEOTIDE SEQUENCE [LARGE SCALE GENOMIC DNA]</scope>
    <source>
        <strain evidence="10 11">BG8</strain>
    </source>
</reference>
<dbReference type="PROSITE" id="PS51918">
    <property type="entry name" value="RADICAL_SAM"/>
    <property type="match status" value="1"/>
</dbReference>
<dbReference type="Proteomes" id="UP000005090">
    <property type="component" value="Chromosome"/>
</dbReference>
<evidence type="ECO:0000256" key="5">
    <source>
        <dbReference type="ARBA" id="ARBA00022723"/>
    </source>
</evidence>
<evidence type="ECO:0000259" key="9">
    <source>
        <dbReference type="PROSITE" id="PS51918"/>
    </source>
</evidence>
<dbReference type="GO" id="GO:0031419">
    <property type="term" value="F:cobalamin binding"/>
    <property type="evidence" value="ECO:0007669"/>
    <property type="project" value="InterPro"/>
</dbReference>
<dbReference type="STRING" id="686340.Metal_3487"/>
<sequence>MKFLAVHPSPLMYTRVFLRLEPLGLELVADTVRRLGHEVYLIDLQVETHRDFVRVLDTWRPDVVAFSLNYLANVPEVIDLAKAAKDRLPESFVFIGGHSASFTADELLEHGEGKIDAVLRGEGESGVPLLLQALAEDRQNLHTVPGVTTLDGTGPQPSFVPGLNDLSPARDLLRQRRKYFLGMLDPCASIEFSRGCPWDCSFCSAWTFYGRSYRVMHPDKVVEELQKVREPGVFIVDDVAFIQEKLGLEIGEAIARKGIKKEYYLETRGDVLLRNKDVFRFWKQLGMKYMFLGVEAIDEEGLEKYRKRISLSKNFEALEFARSLDIMVAINIIADPDWDHRRFQTIREWCMEIPEIVNISINTPYPGTESWLTESRRLNTRDYRLFDIQHAVLPTQMPLEEFYAELVKTQKVLFTKHMGWTAVRDALSTVAGQLVRGQTNFVRSMFKFDSVFNPQLQLADHRLPVQYRMAPPPPSRQRVDAKSIYIHQPLGRRSRQLDDASERFVDAGRSGSVL</sequence>
<dbReference type="InterPro" id="IPR027564">
    <property type="entry name" value="HpnR_B12_rSAM"/>
</dbReference>
<dbReference type="SFLD" id="SFLDF00565">
    <property type="entry name" value="hopanoid_C3-methyltransferase"/>
    <property type="match status" value="1"/>
</dbReference>
<accession>H8GRF7</accession>
<evidence type="ECO:0000259" key="8">
    <source>
        <dbReference type="PROSITE" id="PS51332"/>
    </source>
</evidence>
<keyword evidence="7" id="KW-0411">Iron-sulfur</keyword>
<evidence type="ECO:0000256" key="1">
    <source>
        <dbReference type="ARBA" id="ARBA00001966"/>
    </source>
</evidence>
<dbReference type="InterPro" id="IPR006638">
    <property type="entry name" value="Elp3/MiaA/NifB-like_rSAM"/>
</dbReference>
<dbReference type="SMART" id="SM00729">
    <property type="entry name" value="Elp3"/>
    <property type="match status" value="1"/>
</dbReference>
<dbReference type="PROSITE" id="PS51332">
    <property type="entry name" value="B12_BINDING"/>
    <property type="match status" value="1"/>
</dbReference>
<dbReference type="InterPro" id="IPR013785">
    <property type="entry name" value="Aldolase_TIM"/>
</dbReference>
<dbReference type="InterPro" id="IPR034466">
    <property type="entry name" value="Methyltransferase_Class_B"/>
</dbReference>
<organism evidence="10 11">
    <name type="scientific">Methylomicrobium album BG8</name>
    <dbReference type="NCBI Taxonomy" id="686340"/>
    <lineage>
        <taxon>Bacteria</taxon>
        <taxon>Pseudomonadati</taxon>
        <taxon>Pseudomonadota</taxon>
        <taxon>Gammaproteobacteria</taxon>
        <taxon>Methylococcales</taxon>
        <taxon>Methylococcaceae</taxon>
        <taxon>Methylomicrobium</taxon>
    </lineage>
</organism>
<dbReference type="GO" id="GO:0051536">
    <property type="term" value="F:iron-sulfur cluster binding"/>
    <property type="evidence" value="ECO:0007669"/>
    <property type="project" value="UniProtKB-KW"/>
</dbReference>
<dbReference type="InterPro" id="IPR036724">
    <property type="entry name" value="Cobalamin-bd_sf"/>
</dbReference>
<keyword evidence="11" id="KW-1185">Reference proteome</keyword>
<dbReference type="CDD" id="cd02068">
    <property type="entry name" value="radical_SAM_B12_BD"/>
    <property type="match status" value="1"/>
</dbReference>
<dbReference type="EMBL" id="CM001475">
    <property type="protein sequence ID" value="EIC31136.1"/>
    <property type="molecule type" value="Genomic_DNA"/>
</dbReference>
<keyword evidence="6" id="KW-0408">Iron</keyword>
<dbReference type="Pfam" id="PF02310">
    <property type="entry name" value="B12-binding"/>
    <property type="match status" value="1"/>
</dbReference>
<evidence type="ECO:0000256" key="7">
    <source>
        <dbReference type="ARBA" id="ARBA00023014"/>
    </source>
</evidence>
<dbReference type="InterPro" id="IPR006158">
    <property type="entry name" value="Cobalamin-bd"/>
</dbReference>
<protein>
    <submittedName>
        <fullName evidence="10">Fe-S oxidoreductase</fullName>
    </submittedName>
</protein>
<dbReference type="CDD" id="cd01335">
    <property type="entry name" value="Radical_SAM"/>
    <property type="match status" value="1"/>
</dbReference>
<dbReference type="GO" id="GO:0005829">
    <property type="term" value="C:cytosol"/>
    <property type="evidence" value="ECO:0007669"/>
    <property type="project" value="TreeGrafter"/>
</dbReference>
<dbReference type="HOGENOM" id="CLU_021572_7_0_6"/>
<dbReference type="InterPro" id="IPR058240">
    <property type="entry name" value="rSAM_sf"/>
</dbReference>
<dbReference type="InterPro" id="IPR007197">
    <property type="entry name" value="rSAM"/>
</dbReference>
<gene>
    <name evidence="10" type="ORF">Metal_3487</name>
</gene>
<dbReference type="Pfam" id="PF04055">
    <property type="entry name" value="Radical_SAM"/>
    <property type="match status" value="1"/>
</dbReference>
<evidence type="ECO:0000256" key="3">
    <source>
        <dbReference type="ARBA" id="ARBA00022679"/>
    </source>
</evidence>
<comment type="cofactor">
    <cofactor evidence="1">
        <name>[4Fe-4S] cluster</name>
        <dbReference type="ChEBI" id="CHEBI:49883"/>
    </cofactor>
</comment>
<dbReference type="Gene3D" id="3.20.20.70">
    <property type="entry name" value="Aldolase class I"/>
    <property type="match status" value="1"/>
</dbReference>